<gene>
    <name evidence="2" type="ORF">GLAREA_12921</name>
</gene>
<keyword evidence="3" id="KW-1185">Reference proteome</keyword>
<dbReference type="GeneID" id="19471961"/>
<dbReference type="InterPro" id="IPR011008">
    <property type="entry name" value="Dimeric_a/b-barrel"/>
</dbReference>
<dbReference type="KEGG" id="glz:GLAREA_12921"/>
<evidence type="ECO:0000313" key="2">
    <source>
        <dbReference type="EMBL" id="EPE30198.1"/>
    </source>
</evidence>
<evidence type="ECO:0000259" key="1">
    <source>
        <dbReference type="PROSITE" id="PS51725"/>
    </source>
</evidence>
<accession>S3DUW1</accession>
<feature type="domain" description="ABM" evidence="1">
    <location>
        <begin position="4"/>
        <end position="96"/>
    </location>
</feature>
<proteinExistence type="predicted"/>
<organism evidence="2 3">
    <name type="scientific">Glarea lozoyensis (strain ATCC 20868 / MF5171)</name>
    <dbReference type="NCBI Taxonomy" id="1116229"/>
    <lineage>
        <taxon>Eukaryota</taxon>
        <taxon>Fungi</taxon>
        <taxon>Dikarya</taxon>
        <taxon>Ascomycota</taxon>
        <taxon>Pezizomycotina</taxon>
        <taxon>Leotiomycetes</taxon>
        <taxon>Helotiales</taxon>
        <taxon>Helotiaceae</taxon>
        <taxon>Glarea</taxon>
    </lineage>
</organism>
<dbReference type="RefSeq" id="XP_008082875.1">
    <property type="nucleotide sequence ID" value="XM_008084684.1"/>
</dbReference>
<dbReference type="eggNOG" id="ENOG502S8KK">
    <property type="taxonomic scope" value="Eukaryota"/>
</dbReference>
<dbReference type="HOGENOM" id="CLU_131496_9_2_1"/>
<dbReference type="OMA" id="VAIMYPK"/>
<sequence>MSHLNLVAFLEPLPGKADRVVEILSEIATSTESDEPTCLRYEITRHTDDETKTEQIIMIEAYKDKAALDAHMKSEHFLKGAGKLQGENLMAKQMDLKISTPAGGFASRL</sequence>
<dbReference type="PANTHER" id="PTHR40624">
    <property type="entry name" value="BIOSYNTHESIS MONOOXYGENASE, PUTATIVE (AFU_ORTHOLOGUE AFUA_1G12025)-RELATED"/>
    <property type="match status" value="1"/>
</dbReference>
<dbReference type="AlphaFoldDB" id="S3DUW1"/>
<reference evidence="2 3" key="1">
    <citation type="journal article" date="2013" name="BMC Genomics">
        <title>Genomics-driven discovery of the pneumocandin biosynthetic gene cluster in the fungus Glarea lozoyensis.</title>
        <authorList>
            <person name="Chen L."/>
            <person name="Yue Q."/>
            <person name="Zhang X."/>
            <person name="Xiang M."/>
            <person name="Wang C."/>
            <person name="Li S."/>
            <person name="Che Y."/>
            <person name="Ortiz-Lopez F.J."/>
            <person name="Bills G.F."/>
            <person name="Liu X."/>
            <person name="An Z."/>
        </authorList>
    </citation>
    <scope>NUCLEOTIDE SEQUENCE [LARGE SCALE GENOMIC DNA]</scope>
    <source>
        <strain evidence="3">ATCC 20868 / MF5171</strain>
    </source>
</reference>
<dbReference type="PANTHER" id="PTHR40624:SF1">
    <property type="entry name" value="BIOSYNTHESIS MONOOXYGENASE, PUTATIVE (AFU_ORTHOLOGUE AFUA_1G12025)-RELATED"/>
    <property type="match status" value="1"/>
</dbReference>
<dbReference type="InterPro" id="IPR007138">
    <property type="entry name" value="ABM_dom"/>
</dbReference>
<dbReference type="Gene3D" id="3.30.70.100">
    <property type="match status" value="1"/>
</dbReference>
<evidence type="ECO:0000313" key="3">
    <source>
        <dbReference type="Proteomes" id="UP000016922"/>
    </source>
</evidence>
<dbReference type="Pfam" id="PF03992">
    <property type="entry name" value="ABM"/>
    <property type="match status" value="1"/>
</dbReference>
<dbReference type="Proteomes" id="UP000016922">
    <property type="component" value="Unassembled WGS sequence"/>
</dbReference>
<dbReference type="SUPFAM" id="SSF54909">
    <property type="entry name" value="Dimeric alpha+beta barrel"/>
    <property type="match status" value="1"/>
</dbReference>
<dbReference type="PROSITE" id="PS51725">
    <property type="entry name" value="ABM"/>
    <property type="match status" value="1"/>
</dbReference>
<dbReference type="OrthoDB" id="10011777at2759"/>
<dbReference type="EMBL" id="KE145365">
    <property type="protein sequence ID" value="EPE30198.1"/>
    <property type="molecule type" value="Genomic_DNA"/>
</dbReference>
<protein>
    <submittedName>
        <fullName evidence="2">Dimeric alpha+beta barrel</fullName>
    </submittedName>
</protein>
<name>S3DUW1_GLAL2</name>